<comment type="similarity">
    <text evidence="1 2">Belongs to the OprB family.</text>
</comment>
<dbReference type="InterPro" id="IPR007049">
    <property type="entry name" value="Carb-sel_porin_OprB"/>
</dbReference>
<dbReference type="STRING" id="1774969.AUC69_05330"/>
<evidence type="ECO:0000313" key="4">
    <source>
        <dbReference type="Proteomes" id="UP000094472"/>
    </source>
</evidence>
<organism evidence="3 4">
    <name type="scientific">Methyloceanibacter superfactus</name>
    <dbReference type="NCBI Taxonomy" id="1774969"/>
    <lineage>
        <taxon>Bacteria</taxon>
        <taxon>Pseudomonadati</taxon>
        <taxon>Pseudomonadota</taxon>
        <taxon>Alphaproteobacteria</taxon>
        <taxon>Hyphomicrobiales</taxon>
        <taxon>Hyphomicrobiaceae</taxon>
        <taxon>Methyloceanibacter</taxon>
    </lineage>
</organism>
<gene>
    <name evidence="3" type="ORF">AUC69_05330</name>
</gene>
<name>A0A1E3W7B7_9HYPH</name>
<dbReference type="PANTHER" id="PTHR37944:SF1">
    <property type="entry name" value="PORIN B"/>
    <property type="match status" value="1"/>
</dbReference>
<dbReference type="GO" id="GO:0015288">
    <property type="term" value="F:porin activity"/>
    <property type="evidence" value="ECO:0007669"/>
    <property type="project" value="InterPro"/>
</dbReference>
<comment type="caution">
    <text evidence="3">The sequence shown here is derived from an EMBL/GenBank/DDBJ whole genome shotgun (WGS) entry which is preliminary data.</text>
</comment>
<dbReference type="GO" id="GO:0008643">
    <property type="term" value="P:carbohydrate transport"/>
    <property type="evidence" value="ECO:0007669"/>
    <property type="project" value="InterPro"/>
</dbReference>
<proteinExistence type="inferred from homology"/>
<dbReference type="EMBL" id="LPWF01000004">
    <property type="protein sequence ID" value="ODS01684.1"/>
    <property type="molecule type" value="Genomic_DNA"/>
</dbReference>
<feature type="signal peptide" evidence="2">
    <location>
        <begin position="1"/>
        <end position="18"/>
    </location>
</feature>
<dbReference type="PANTHER" id="PTHR37944">
    <property type="entry name" value="PORIN B"/>
    <property type="match status" value="1"/>
</dbReference>
<keyword evidence="4" id="KW-1185">Reference proteome</keyword>
<dbReference type="Gene3D" id="2.40.160.180">
    <property type="entry name" value="Carbohydrate-selective porin OprB"/>
    <property type="match status" value="1"/>
</dbReference>
<dbReference type="GO" id="GO:0016020">
    <property type="term" value="C:membrane"/>
    <property type="evidence" value="ECO:0007669"/>
    <property type="project" value="InterPro"/>
</dbReference>
<dbReference type="Pfam" id="PF04966">
    <property type="entry name" value="OprB"/>
    <property type="match status" value="1"/>
</dbReference>
<sequence length="446" mass="47741">MASMLVLTLMSLPTLAHAANCDLSEADIVHGAGPGIPDGAAVALDPGGVRRELRKHGVEVGGAYYGEAFYNWGGIKDGGQYDGVLELYLNADMQQLGLWKGLCFHTDGYQIHGRSITGENVGGLMPVSSLEAEPSTRLFELWFEQHMFNDTVAVKIGQLAADAEFFFAEGGGYFLNGTWGWAPIAAENNPNGGPAYPLATPGVRVAVAPTDKLSMMLGLYNGDPAPQCSKAGGDPQRCNDHGLDFELDDDPLLLAEAAYHYDLAGGRLPGAIKIGGWNHFGSFEHQRVDVGGELIAVTGNSGKPLDHDWALYGIIDQLIWRVPGSEDPQGVSIFARFAGAPEDRNLVDFYFDGGFTFTGMIPGRPNDALAVGFAYTGISDEAAAFDVDSGEPVARNYESLVEIAYTFEIKEGWILQPDFQYFWNPGGGVAGVDDATVLGARTTITF</sequence>
<dbReference type="InterPro" id="IPR052932">
    <property type="entry name" value="OprB_Porin"/>
</dbReference>
<feature type="chain" id="PRO_5009027459" evidence="2">
    <location>
        <begin position="19"/>
        <end position="446"/>
    </location>
</feature>
<dbReference type="AlphaFoldDB" id="A0A1E3W7B7"/>
<protein>
    <submittedName>
        <fullName evidence="3">Uncharacterized protein</fullName>
    </submittedName>
</protein>
<reference evidence="3 4" key="1">
    <citation type="journal article" date="2016" name="Environ. Microbiol.">
        <title>New Methyloceanibacter diversity from North Sea sediments includes methanotroph containing solely the soluble methane monooxygenase.</title>
        <authorList>
            <person name="Vekeman B."/>
            <person name="Kerckhof F.M."/>
            <person name="Cremers G."/>
            <person name="de Vos P."/>
            <person name="Vandamme P."/>
            <person name="Boon N."/>
            <person name="Op den Camp H.J."/>
            <person name="Heylen K."/>
        </authorList>
    </citation>
    <scope>NUCLEOTIDE SEQUENCE [LARGE SCALE GENOMIC DNA]</scope>
    <source>
        <strain evidence="3 4">R-67175</strain>
    </source>
</reference>
<accession>A0A1E3W7B7</accession>
<dbReference type="Proteomes" id="UP000094472">
    <property type="component" value="Unassembled WGS sequence"/>
</dbReference>
<evidence type="ECO:0000313" key="3">
    <source>
        <dbReference type="EMBL" id="ODS01684.1"/>
    </source>
</evidence>
<dbReference type="InterPro" id="IPR038673">
    <property type="entry name" value="OprB_sf"/>
</dbReference>
<evidence type="ECO:0000256" key="2">
    <source>
        <dbReference type="RuleBase" id="RU363072"/>
    </source>
</evidence>
<keyword evidence="2" id="KW-0732">Signal</keyword>
<evidence type="ECO:0000256" key="1">
    <source>
        <dbReference type="ARBA" id="ARBA00008769"/>
    </source>
</evidence>